<dbReference type="PRINTS" id="PR00508">
    <property type="entry name" value="S21N4MTFRASE"/>
</dbReference>
<dbReference type="PANTHER" id="PTHR13370:SF3">
    <property type="entry name" value="TRNA (GUANINE(10)-N2)-METHYLTRANSFERASE HOMOLOG"/>
    <property type="match status" value="1"/>
</dbReference>
<dbReference type="InterPro" id="IPR029063">
    <property type="entry name" value="SAM-dependent_MTases_sf"/>
</dbReference>
<dbReference type="InterPro" id="IPR001091">
    <property type="entry name" value="RM_Methyltransferase"/>
</dbReference>
<dbReference type="PANTHER" id="PTHR13370">
    <property type="entry name" value="RNA METHYLASE-RELATED"/>
    <property type="match status" value="1"/>
</dbReference>
<dbReference type="EMBL" id="PCRO01000004">
    <property type="protein sequence ID" value="PIP23139.1"/>
    <property type="molecule type" value="Genomic_DNA"/>
</dbReference>
<name>A0A2G9YVC9_9BACT</name>
<sequence length="270" mass="31305">MGKPYYEKPNFTLYQADSLEFLKEIPENSVDMIFADPPYFLSSGSFTCQNGKMVSVKKGDWDLSNGLKKNFEFHFAWTKECKRILKPSGTIWISGTYHSIYQCGFALEVNKFHILNDIAWFKPNASPNLSCRFFTASHETLIWARKEEKAKHTFNYDLMKNGEWPEDEIKKPGLQMRSVWSINTPKPIEKKFGKHPTQKPSDLLRRIVLASTNRGDLILDPFTGSSTTGLAAYFYGRKFIGIDNEKKYLDLSIKRFEELDRNIKNKLNKK</sequence>
<dbReference type="Proteomes" id="UP000229976">
    <property type="component" value="Unassembled WGS sequence"/>
</dbReference>
<dbReference type="SUPFAM" id="SSF53335">
    <property type="entry name" value="S-adenosyl-L-methionine-dependent methyltransferases"/>
    <property type="match status" value="1"/>
</dbReference>
<evidence type="ECO:0000256" key="2">
    <source>
        <dbReference type="ARBA" id="ARBA00022603"/>
    </source>
</evidence>
<dbReference type="PROSITE" id="PS00092">
    <property type="entry name" value="N6_MTASE"/>
    <property type="match status" value="1"/>
</dbReference>
<evidence type="ECO:0000259" key="5">
    <source>
        <dbReference type="Pfam" id="PF01555"/>
    </source>
</evidence>
<dbReference type="InterPro" id="IPR002052">
    <property type="entry name" value="DNA_methylase_N6_adenine_CS"/>
</dbReference>
<protein>
    <recommendedName>
        <fullName evidence="4">Methyltransferase</fullName>
        <ecNumber evidence="4">2.1.1.-</ecNumber>
    </recommendedName>
</protein>
<keyword evidence="2 6" id="KW-0489">Methyltransferase</keyword>
<evidence type="ECO:0000313" key="6">
    <source>
        <dbReference type="EMBL" id="PIP23139.1"/>
    </source>
</evidence>
<dbReference type="GO" id="GO:0005737">
    <property type="term" value="C:cytoplasm"/>
    <property type="evidence" value="ECO:0007669"/>
    <property type="project" value="TreeGrafter"/>
</dbReference>
<evidence type="ECO:0000313" key="7">
    <source>
        <dbReference type="Proteomes" id="UP000229976"/>
    </source>
</evidence>
<organism evidence="6 7">
    <name type="scientific">Candidatus Nealsonbacteria bacterium CG23_combo_of_CG06-09_8_20_14_all_39_17</name>
    <dbReference type="NCBI Taxonomy" id="1974722"/>
    <lineage>
        <taxon>Bacteria</taxon>
        <taxon>Candidatus Nealsoniibacteriota</taxon>
    </lineage>
</organism>
<dbReference type="Pfam" id="PF01555">
    <property type="entry name" value="N6_N4_Mtase"/>
    <property type="match status" value="1"/>
</dbReference>
<dbReference type="InterPro" id="IPR002941">
    <property type="entry name" value="DNA_methylase_N4/N6"/>
</dbReference>
<evidence type="ECO:0000256" key="1">
    <source>
        <dbReference type="ARBA" id="ARBA00006594"/>
    </source>
</evidence>
<comment type="caution">
    <text evidence="6">The sequence shown here is derived from an EMBL/GenBank/DDBJ whole genome shotgun (WGS) entry which is preliminary data.</text>
</comment>
<dbReference type="GO" id="GO:0008170">
    <property type="term" value="F:N-methyltransferase activity"/>
    <property type="evidence" value="ECO:0007669"/>
    <property type="project" value="InterPro"/>
</dbReference>
<accession>A0A2G9YVC9</accession>
<dbReference type="GO" id="GO:0003677">
    <property type="term" value="F:DNA binding"/>
    <property type="evidence" value="ECO:0007669"/>
    <property type="project" value="InterPro"/>
</dbReference>
<comment type="similarity">
    <text evidence="1 4">Belongs to the N(4)/N(6)-methyltransferase family.</text>
</comment>
<dbReference type="EC" id="2.1.1.-" evidence="4"/>
<proteinExistence type="inferred from homology"/>
<dbReference type="AlphaFoldDB" id="A0A2G9YVC9"/>
<dbReference type="Gene3D" id="3.40.50.150">
    <property type="entry name" value="Vaccinia Virus protein VP39"/>
    <property type="match status" value="1"/>
</dbReference>
<evidence type="ECO:0000256" key="4">
    <source>
        <dbReference type="RuleBase" id="RU362026"/>
    </source>
</evidence>
<evidence type="ECO:0000256" key="3">
    <source>
        <dbReference type="ARBA" id="ARBA00022679"/>
    </source>
</evidence>
<gene>
    <name evidence="6" type="ORF">COX37_00265</name>
</gene>
<dbReference type="GO" id="GO:0032259">
    <property type="term" value="P:methylation"/>
    <property type="evidence" value="ECO:0007669"/>
    <property type="project" value="UniProtKB-KW"/>
</dbReference>
<keyword evidence="3 6" id="KW-0808">Transferase</keyword>
<feature type="domain" description="DNA methylase N-4/N-6" evidence="5">
    <location>
        <begin position="30"/>
        <end position="253"/>
    </location>
</feature>
<reference evidence="6 7" key="1">
    <citation type="submission" date="2017-09" db="EMBL/GenBank/DDBJ databases">
        <title>Depth-based differentiation of microbial function through sediment-hosted aquifers and enrichment of novel symbionts in the deep terrestrial subsurface.</title>
        <authorList>
            <person name="Probst A.J."/>
            <person name="Ladd B."/>
            <person name="Jarett J.K."/>
            <person name="Geller-Mcgrath D.E."/>
            <person name="Sieber C.M."/>
            <person name="Emerson J.B."/>
            <person name="Anantharaman K."/>
            <person name="Thomas B.C."/>
            <person name="Malmstrom R."/>
            <person name="Stieglmeier M."/>
            <person name="Klingl A."/>
            <person name="Woyke T."/>
            <person name="Ryan C.M."/>
            <person name="Banfield J.F."/>
        </authorList>
    </citation>
    <scope>NUCLEOTIDE SEQUENCE [LARGE SCALE GENOMIC DNA]</scope>
    <source>
        <strain evidence="6">CG23_combo_of_CG06-09_8_20_14_all_39_17</strain>
    </source>
</reference>